<keyword evidence="7" id="KW-0067">ATP-binding</keyword>
<feature type="transmembrane region" description="Helical" evidence="15">
    <location>
        <begin position="603"/>
        <end position="627"/>
    </location>
</feature>
<evidence type="ECO:0000256" key="10">
    <source>
        <dbReference type="ARBA" id="ARBA00023136"/>
    </source>
</evidence>
<organism evidence="17 18">
    <name type="scientific">Donghicola mangrovi</name>
    <dbReference type="NCBI Taxonomy" id="2729614"/>
    <lineage>
        <taxon>Bacteria</taxon>
        <taxon>Pseudomonadati</taxon>
        <taxon>Pseudomonadota</taxon>
        <taxon>Alphaproteobacteria</taxon>
        <taxon>Rhodobacterales</taxon>
        <taxon>Roseobacteraceae</taxon>
        <taxon>Donghicola</taxon>
    </lineage>
</organism>
<dbReference type="GO" id="GO:0098796">
    <property type="term" value="C:membrane protein complex"/>
    <property type="evidence" value="ECO:0007669"/>
    <property type="project" value="UniProtKB-ARBA"/>
</dbReference>
<keyword evidence="10 15" id="KW-0472">Membrane</keyword>
<comment type="caution">
    <text evidence="17">The sequence shown here is derived from an EMBL/GenBank/DDBJ whole genome shotgun (WGS) entry which is preliminary data.</text>
</comment>
<dbReference type="InterPro" id="IPR025857">
    <property type="entry name" value="MacB_PCD"/>
</dbReference>
<evidence type="ECO:0000256" key="11">
    <source>
        <dbReference type="ARBA" id="ARBA00023251"/>
    </source>
</evidence>
<dbReference type="PROSITE" id="PS50893">
    <property type="entry name" value="ABC_TRANSPORTER_2"/>
    <property type="match status" value="1"/>
</dbReference>
<feature type="transmembrane region" description="Helical" evidence="15">
    <location>
        <begin position="517"/>
        <end position="544"/>
    </location>
</feature>
<evidence type="ECO:0000313" key="17">
    <source>
        <dbReference type="EMBL" id="NVO24728.1"/>
    </source>
</evidence>
<evidence type="ECO:0000256" key="5">
    <source>
        <dbReference type="ARBA" id="ARBA00022692"/>
    </source>
</evidence>
<dbReference type="InterPro" id="IPR050250">
    <property type="entry name" value="Macrolide_Exporter_MacB"/>
</dbReference>
<dbReference type="InterPro" id="IPR017871">
    <property type="entry name" value="ABC_transporter-like_CS"/>
</dbReference>
<reference evidence="17 18" key="1">
    <citation type="submission" date="2020-04" db="EMBL/GenBank/DDBJ databases">
        <title>Donghicola sp., a member of the Rhodobacteraceae family isolated from mangrove forest in Thailand.</title>
        <authorList>
            <person name="Charoenyingcharoen P."/>
            <person name="Yukphan P."/>
        </authorList>
    </citation>
    <scope>NUCLEOTIDE SEQUENCE [LARGE SCALE GENOMIC DNA]</scope>
    <source>
        <strain evidence="17 18">B5-SW-15</strain>
    </source>
</reference>
<dbReference type="SMART" id="SM00382">
    <property type="entry name" value="AAA"/>
    <property type="match status" value="1"/>
</dbReference>
<evidence type="ECO:0000256" key="6">
    <source>
        <dbReference type="ARBA" id="ARBA00022741"/>
    </source>
</evidence>
<evidence type="ECO:0000256" key="13">
    <source>
        <dbReference type="ARBA" id="ARBA00041199"/>
    </source>
</evidence>
<evidence type="ECO:0000256" key="2">
    <source>
        <dbReference type="ARBA" id="ARBA00022448"/>
    </source>
</evidence>
<comment type="subcellular location">
    <subcellularLocation>
        <location evidence="1">Cell inner membrane</location>
        <topology evidence="1">Multi-pass membrane protein</topology>
    </subcellularLocation>
</comment>
<dbReference type="CDD" id="cd03255">
    <property type="entry name" value="ABC_MJ0796_LolCDE_FtsE"/>
    <property type="match status" value="1"/>
</dbReference>
<dbReference type="EMBL" id="JABCJE010000008">
    <property type="protein sequence ID" value="NVO24728.1"/>
    <property type="molecule type" value="Genomic_DNA"/>
</dbReference>
<dbReference type="GO" id="GO:0016887">
    <property type="term" value="F:ATP hydrolysis activity"/>
    <property type="evidence" value="ECO:0007669"/>
    <property type="project" value="InterPro"/>
</dbReference>
<keyword evidence="3" id="KW-1003">Cell membrane</keyword>
<feature type="domain" description="ABC transporter" evidence="16">
    <location>
        <begin position="4"/>
        <end position="242"/>
    </location>
</feature>
<evidence type="ECO:0000256" key="14">
    <source>
        <dbReference type="SAM" id="MobiDB-lite"/>
    </source>
</evidence>
<dbReference type="Pfam" id="PF02687">
    <property type="entry name" value="FtsX"/>
    <property type="match status" value="1"/>
</dbReference>
<comment type="similarity">
    <text evidence="12">Belongs to the ABC transporter superfamily. Macrolide exporter (TC 3.A.1.122) family.</text>
</comment>
<feature type="transmembrane region" description="Helical" evidence="15">
    <location>
        <begin position="271"/>
        <end position="291"/>
    </location>
</feature>
<keyword evidence="2" id="KW-0813">Transport</keyword>
<evidence type="ECO:0000256" key="3">
    <source>
        <dbReference type="ARBA" id="ARBA00022475"/>
    </source>
</evidence>
<dbReference type="Proteomes" id="UP000592216">
    <property type="component" value="Unassembled WGS sequence"/>
</dbReference>
<evidence type="ECO:0000256" key="7">
    <source>
        <dbReference type="ARBA" id="ARBA00022840"/>
    </source>
</evidence>
<dbReference type="Pfam" id="PF12704">
    <property type="entry name" value="MacB_PCD"/>
    <property type="match status" value="1"/>
</dbReference>
<evidence type="ECO:0000313" key="18">
    <source>
        <dbReference type="Proteomes" id="UP000592216"/>
    </source>
</evidence>
<keyword evidence="8" id="KW-1278">Translocase</keyword>
<dbReference type="FunFam" id="3.40.50.300:FF:000032">
    <property type="entry name" value="Export ABC transporter ATP-binding protein"/>
    <property type="match status" value="1"/>
</dbReference>
<dbReference type="InterPro" id="IPR003593">
    <property type="entry name" value="AAA+_ATPase"/>
</dbReference>
<dbReference type="PANTHER" id="PTHR30572:SF14">
    <property type="entry name" value="MACROLIDE EXPORT ATP-BINDING_PERMEASE PROTEIN MACB"/>
    <property type="match status" value="1"/>
</dbReference>
<dbReference type="GO" id="GO:0046677">
    <property type="term" value="P:response to antibiotic"/>
    <property type="evidence" value="ECO:0007669"/>
    <property type="project" value="UniProtKB-KW"/>
</dbReference>
<evidence type="ECO:0000256" key="1">
    <source>
        <dbReference type="ARBA" id="ARBA00004429"/>
    </source>
</evidence>
<evidence type="ECO:0000256" key="15">
    <source>
        <dbReference type="SAM" id="Phobius"/>
    </source>
</evidence>
<protein>
    <recommendedName>
        <fullName evidence="13">Pyoverdine export ATP-binding/permease protein PvdT</fullName>
    </recommendedName>
</protein>
<keyword evidence="4" id="KW-0997">Cell inner membrane</keyword>
<dbReference type="InterPro" id="IPR003838">
    <property type="entry name" value="ABC3_permease_C"/>
</dbReference>
<accession>A0A850QCR3</accession>
<feature type="region of interest" description="Disordered" evidence="14">
    <location>
        <begin position="221"/>
        <end position="246"/>
    </location>
</feature>
<dbReference type="GO" id="GO:0005886">
    <property type="term" value="C:plasma membrane"/>
    <property type="evidence" value="ECO:0007669"/>
    <property type="project" value="UniProtKB-SubCell"/>
</dbReference>
<keyword evidence="9 15" id="KW-1133">Transmembrane helix</keyword>
<dbReference type="GO" id="GO:0022857">
    <property type="term" value="F:transmembrane transporter activity"/>
    <property type="evidence" value="ECO:0007669"/>
    <property type="project" value="UniProtKB-ARBA"/>
</dbReference>
<evidence type="ECO:0000256" key="12">
    <source>
        <dbReference type="ARBA" id="ARBA00038388"/>
    </source>
</evidence>
<dbReference type="GO" id="GO:0005524">
    <property type="term" value="F:ATP binding"/>
    <property type="evidence" value="ECO:0007669"/>
    <property type="project" value="UniProtKB-KW"/>
</dbReference>
<dbReference type="PROSITE" id="PS00211">
    <property type="entry name" value="ABC_TRANSPORTER_1"/>
    <property type="match status" value="1"/>
</dbReference>
<feature type="compositionally biased region" description="Basic and acidic residues" evidence="14">
    <location>
        <begin position="221"/>
        <end position="234"/>
    </location>
</feature>
<dbReference type="Pfam" id="PF00005">
    <property type="entry name" value="ABC_tran"/>
    <property type="match status" value="1"/>
</dbReference>
<evidence type="ECO:0000256" key="4">
    <source>
        <dbReference type="ARBA" id="ARBA00022519"/>
    </source>
</evidence>
<name>A0A850QCR3_9RHOB</name>
<evidence type="ECO:0000256" key="8">
    <source>
        <dbReference type="ARBA" id="ARBA00022967"/>
    </source>
</evidence>
<dbReference type="RefSeq" id="WP_177158368.1">
    <property type="nucleotide sequence ID" value="NZ_JABCJE010000008.1"/>
</dbReference>
<keyword evidence="5 15" id="KW-0812">Transmembrane</keyword>
<dbReference type="Gene3D" id="3.40.50.300">
    <property type="entry name" value="P-loop containing nucleotide triphosphate hydrolases"/>
    <property type="match status" value="1"/>
</dbReference>
<keyword evidence="11" id="KW-0046">Antibiotic resistance</keyword>
<evidence type="ECO:0000259" key="16">
    <source>
        <dbReference type="PROSITE" id="PS50893"/>
    </source>
</evidence>
<dbReference type="InterPro" id="IPR017911">
    <property type="entry name" value="MacB-like_ATP-bd"/>
</dbReference>
<feature type="transmembrane region" description="Helical" evidence="15">
    <location>
        <begin position="568"/>
        <end position="597"/>
    </location>
</feature>
<dbReference type="SUPFAM" id="SSF52540">
    <property type="entry name" value="P-loop containing nucleoside triphosphate hydrolases"/>
    <property type="match status" value="1"/>
</dbReference>
<gene>
    <name evidence="17" type="primary">macB</name>
    <name evidence="17" type="ORF">HJ536_15280</name>
</gene>
<dbReference type="PANTHER" id="PTHR30572">
    <property type="entry name" value="MEMBRANE COMPONENT OF TRANSPORTER-RELATED"/>
    <property type="match status" value="1"/>
</dbReference>
<proteinExistence type="inferred from homology"/>
<evidence type="ECO:0000256" key="9">
    <source>
        <dbReference type="ARBA" id="ARBA00022989"/>
    </source>
</evidence>
<dbReference type="InterPro" id="IPR003439">
    <property type="entry name" value="ABC_transporter-like_ATP-bd"/>
</dbReference>
<dbReference type="AlphaFoldDB" id="A0A850QCR3"/>
<keyword evidence="6" id="KW-0547">Nucleotide-binding</keyword>
<dbReference type="InterPro" id="IPR027417">
    <property type="entry name" value="P-loop_NTPase"/>
</dbReference>
<sequence>MALIEITGLGRSFTAGDQEVTVLDGVDLSIEAGEMVAIIGQSGSGKSTLMNILGCLDRPSRGSYRFDGQDVAAMSDLELAELRRDHFGFIFQRYQLMPDLDAVGNVEIPAIYRGDPRRARRQRARKLLTRLGLGDRLGNRPGALSGGQQQRVSVARALINGGEVILADEPTGALDTQSSAELMALLRELHAEGHTVIIVTHDPTIAASADRVVEISDGAITKDTRKGPAPEPRRISKTPPTGTGIGASLDRFREATRMALWSMAAHKLRSFLTMLGIIIGITSVVSMVALGNGSQQKVLENITNIGTSTIDIRPGTGFGDRRSNRVQTLVGSDADALEGQPFAASVSPEVSTTANVIHGATTASAQLKGVSSGYFQLGAYSLVEGATFTQADVETRAQVAVLDEDAADTFFANENPIGQRVLIGRIPLKVIGVVKSSGTSFGPQSIRIFTPWSTAMVRITGGETVDSISVQVPDDYDMTQAEQEITRILTRRHGTVDFFLTNTDTIRETIQSTSKTLTYLISAIAVISLVVGGIGVMNIMLVSVTERTREIGIRKAVGARRSDITEQFLIEAVLVCLVGGALGVALAFGFGALMGVISPDTRLVYSVGTIGAAFASAMMIGVVFGYLPARSAARLDPVVALTRE</sequence>